<dbReference type="AlphaFoldDB" id="A0A173VR75"/>
<dbReference type="OrthoDB" id="1096118at2"/>
<dbReference type="Proteomes" id="UP001210126">
    <property type="component" value="Unassembled WGS sequence"/>
</dbReference>
<dbReference type="EMBL" id="CYXP01000009">
    <property type="protein sequence ID" value="CUN29691.1"/>
    <property type="molecule type" value="Genomic_DNA"/>
</dbReference>
<accession>A0A173VR75</accession>
<proteinExistence type="predicted"/>
<dbReference type="Proteomes" id="UP000441609">
    <property type="component" value="Unassembled WGS sequence"/>
</dbReference>
<evidence type="ECO:0000313" key="3">
    <source>
        <dbReference type="EMBL" id="MSB71817.1"/>
    </source>
</evidence>
<dbReference type="PROSITE" id="PS51257">
    <property type="entry name" value="PROKAR_LIPOPROTEIN"/>
    <property type="match status" value="1"/>
</dbReference>
<reference evidence="3 5" key="2">
    <citation type="journal article" date="2019" name="Nat. Med.">
        <title>A library of human gut bacterial isolates paired with longitudinal multiomics data enables mechanistic microbiome research.</title>
        <authorList>
            <person name="Poyet M."/>
            <person name="Groussin M."/>
            <person name="Gibbons S.M."/>
            <person name="Avila-Pacheco J."/>
            <person name="Jiang X."/>
            <person name="Kearney S.M."/>
            <person name="Perrotta A.R."/>
            <person name="Berdy B."/>
            <person name="Zhao S."/>
            <person name="Lieberman T.D."/>
            <person name="Swanson P.K."/>
            <person name="Smith M."/>
            <person name="Roesemann S."/>
            <person name="Alexander J.E."/>
            <person name="Rich S.A."/>
            <person name="Livny J."/>
            <person name="Vlamakis H."/>
            <person name="Clish C."/>
            <person name="Bullock K."/>
            <person name="Deik A."/>
            <person name="Scott J."/>
            <person name="Pierce K.A."/>
            <person name="Xavier R.J."/>
            <person name="Alm E.J."/>
        </authorList>
    </citation>
    <scope>NUCLEOTIDE SEQUENCE [LARGE SCALE GENOMIC DNA]</scope>
    <source>
        <strain evidence="3 5">BIOML-A20</strain>
    </source>
</reference>
<name>A0A173VR75_PARDI</name>
<evidence type="ECO:0000313" key="2">
    <source>
        <dbReference type="EMBL" id="MDB9005595.1"/>
    </source>
</evidence>
<dbReference type="Proteomes" id="UP000095591">
    <property type="component" value="Unassembled WGS sequence"/>
</dbReference>
<evidence type="ECO:0000313" key="1">
    <source>
        <dbReference type="EMBL" id="CUN29691.1"/>
    </source>
</evidence>
<gene>
    <name evidence="1" type="ORF">ERS852429_03433</name>
    <name evidence="3" type="ORF">GKD70_00665</name>
    <name evidence="2" type="ORF">PN599_11345</name>
</gene>
<protein>
    <submittedName>
        <fullName evidence="2">6-bladed beta-propeller</fullName>
    </submittedName>
</protein>
<sequence>MNRIIYYVSITLLTVVSSCGNKETNVSRKLTLDNCPVIAQVINLQGDPVTSLDFSSVKDTFNLSLSSLLSSFQVIRLENSEDALTAAGQDTHIAVSDHYILVKSFRAGSSCKLYNRNGDFIRKISSQGQGPDEYNLFIYDQYLDESNNKIYLMEIRASKILVFDFDGQPQKHIPLAYITHKGRFVINAEKKTVTVMCIPFQGTPTALIWTQDFEGNIIQEYPVSDQFMLIPSTYDYEVRESLNTTASDFYLHNCIASQDTLYHYDIDSNTLHPAFTMHTGHEPICHYFTELPNHFLVTWYTQTSWNNELPRFPKILVDKQSLKGCFVNLKWNMLGNIDGPTNPSFNRGYFTAIMEPYALKEQLEKVLTSTQKLFPEVLSKVKKLNNQITDDDNCIVFIGKLKTK</sequence>
<dbReference type="RefSeq" id="WP_005860060.1">
    <property type="nucleotide sequence ID" value="NZ_BQOC01000011.1"/>
</dbReference>
<reference evidence="2" key="3">
    <citation type="submission" date="2023-01" db="EMBL/GenBank/DDBJ databases">
        <title>Human gut microbiome strain richness.</title>
        <authorList>
            <person name="Chen-Liaw A."/>
        </authorList>
    </citation>
    <scope>NUCLEOTIDE SEQUENCE</scope>
    <source>
        <strain evidence="2">RTP21484st1_E5_RTP21484_190118</strain>
    </source>
</reference>
<dbReference type="EMBL" id="JAQMPJ010000009">
    <property type="protein sequence ID" value="MDB9005595.1"/>
    <property type="molecule type" value="Genomic_DNA"/>
</dbReference>
<dbReference type="Pfam" id="PF17170">
    <property type="entry name" value="DUF5128"/>
    <property type="match status" value="1"/>
</dbReference>
<organism evidence="1 4">
    <name type="scientific">Parabacteroides distasonis</name>
    <dbReference type="NCBI Taxonomy" id="823"/>
    <lineage>
        <taxon>Bacteria</taxon>
        <taxon>Pseudomonadati</taxon>
        <taxon>Bacteroidota</taxon>
        <taxon>Bacteroidia</taxon>
        <taxon>Bacteroidales</taxon>
        <taxon>Tannerellaceae</taxon>
        <taxon>Parabacteroides</taxon>
    </lineage>
</organism>
<evidence type="ECO:0000313" key="5">
    <source>
        <dbReference type="Proteomes" id="UP000441609"/>
    </source>
</evidence>
<evidence type="ECO:0000313" key="4">
    <source>
        <dbReference type="Proteomes" id="UP000095591"/>
    </source>
</evidence>
<dbReference type="EMBL" id="WKMO01000001">
    <property type="protein sequence ID" value="MSB71817.1"/>
    <property type="molecule type" value="Genomic_DNA"/>
</dbReference>
<reference evidence="1 4" key="1">
    <citation type="submission" date="2015-09" db="EMBL/GenBank/DDBJ databases">
        <authorList>
            <consortium name="Pathogen Informatics"/>
        </authorList>
    </citation>
    <scope>NUCLEOTIDE SEQUENCE [LARGE SCALE GENOMIC DNA]</scope>
    <source>
        <strain evidence="1 4">2789STDY5608872</strain>
    </source>
</reference>